<feature type="transmembrane region" description="Helical" evidence="1">
    <location>
        <begin position="48"/>
        <end position="68"/>
    </location>
</feature>
<reference evidence="2" key="5">
    <citation type="journal article" date="2021" name="G3 (Bethesda)">
        <title>Aegilops tauschii genome assembly Aet v5.0 features greater sequence contiguity and improved annotation.</title>
        <authorList>
            <person name="Wang L."/>
            <person name="Zhu T."/>
            <person name="Rodriguez J.C."/>
            <person name="Deal K.R."/>
            <person name="Dubcovsky J."/>
            <person name="McGuire P.E."/>
            <person name="Lux T."/>
            <person name="Spannagl M."/>
            <person name="Mayer K.F.X."/>
            <person name="Baldrich P."/>
            <person name="Meyers B.C."/>
            <person name="Huo N."/>
            <person name="Gu Y.Q."/>
            <person name="Zhou H."/>
            <person name="Devos K.M."/>
            <person name="Bennetzen J.L."/>
            <person name="Unver T."/>
            <person name="Budak H."/>
            <person name="Gulick P.J."/>
            <person name="Galiba G."/>
            <person name="Kalapos B."/>
            <person name="Nelson D.R."/>
            <person name="Li P."/>
            <person name="You F.M."/>
            <person name="Luo M.C."/>
            <person name="Dvorak J."/>
        </authorList>
    </citation>
    <scope>NUCLEOTIDE SEQUENCE [LARGE SCALE GENOMIC DNA]</scope>
    <source>
        <strain evidence="2">cv. AL8/78</strain>
    </source>
</reference>
<evidence type="ECO:0000256" key="1">
    <source>
        <dbReference type="SAM" id="Phobius"/>
    </source>
</evidence>
<accession>A0A452ZXR3</accession>
<reference evidence="3" key="2">
    <citation type="journal article" date="2017" name="Nat. Plants">
        <title>The Aegilops tauschii genome reveals multiple impacts of transposons.</title>
        <authorList>
            <person name="Zhao G."/>
            <person name="Zou C."/>
            <person name="Li K."/>
            <person name="Wang K."/>
            <person name="Li T."/>
            <person name="Gao L."/>
            <person name="Zhang X."/>
            <person name="Wang H."/>
            <person name="Yang Z."/>
            <person name="Liu X."/>
            <person name="Jiang W."/>
            <person name="Mao L."/>
            <person name="Kong X."/>
            <person name="Jiao Y."/>
            <person name="Jia J."/>
        </authorList>
    </citation>
    <scope>NUCLEOTIDE SEQUENCE [LARGE SCALE GENOMIC DNA]</scope>
    <source>
        <strain evidence="3">cv. AL8/78</strain>
    </source>
</reference>
<evidence type="ECO:0000313" key="3">
    <source>
        <dbReference type="Proteomes" id="UP000015105"/>
    </source>
</evidence>
<proteinExistence type="predicted"/>
<keyword evidence="1" id="KW-0812">Transmembrane</keyword>
<dbReference type="AlphaFoldDB" id="A0A452ZXR3"/>
<dbReference type="Proteomes" id="UP000015105">
    <property type="component" value="Chromosome 1D"/>
</dbReference>
<protein>
    <submittedName>
        <fullName evidence="2">Uncharacterized protein</fullName>
    </submittedName>
</protein>
<keyword evidence="3" id="KW-1185">Reference proteome</keyword>
<dbReference type="EnsemblPlants" id="AET1Gv20964400.2">
    <property type="protein sequence ID" value="AET1Gv20964400.2"/>
    <property type="gene ID" value="AET1Gv20964400"/>
</dbReference>
<reference evidence="2" key="4">
    <citation type="submission" date="2019-03" db="UniProtKB">
        <authorList>
            <consortium name="EnsemblPlants"/>
        </authorList>
    </citation>
    <scope>IDENTIFICATION</scope>
</reference>
<keyword evidence="1" id="KW-0472">Membrane</keyword>
<keyword evidence="1" id="KW-1133">Transmembrane helix</keyword>
<name>A0A452ZXR3_AEGTS</name>
<organism evidence="2 3">
    <name type="scientific">Aegilops tauschii subsp. strangulata</name>
    <name type="common">Goatgrass</name>
    <dbReference type="NCBI Taxonomy" id="200361"/>
    <lineage>
        <taxon>Eukaryota</taxon>
        <taxon>Viridiplantae</taxon>
        <taxon>Streptophyta</taxon>
        <taxon>Embryophyta</taxon>
        <taxon>Tracheophyta</taxon>
        <taxon>Spermatophyta</taxon>
        <taxon>Magnoliopsida</taxon>
        <taxon>Liliopsida</taxon>
        <taxon>Poales</taxon>
        <taxon>Poaceae</taxon>
        <taxon>BOP clade</taxon>
        <taxon>Pooideae</taxon>
        <taxon>Triticodae</taxon>
        <taxon>Triticeae</taxon>
        <taxon>Triticinae</taxon>
        <taxon>Aegilops</taxon>
    </lineage>
</organism>
<feature type="transmembrane region" description="Helical" evidence="1">
    <location>
        <begin position="7"/>
        <end position="28"/>
    </location>
</feature>
<reference evidence="3" key="1">
    <citation type="journal article" date="2014" name="Science">
        <title>Ancient hybridizations among the ancestral genomes of bread wheat.</title>
        <authorList>
            <consortium name="International Wheat Genome Sequencing Consortium,"/>
            <person name="Marcussen T."/>
            <person name="Sandve S.R."/>
            <person name="Heier L."/>
            <person name="Spannagl M."/>
            <person name="Pfeifer M."/>
            <person name="Jakobsen K.S."/>
            <person name="Wulff B.B."/>
            <person name="Steuernagel B."/>
            <person name="Mayer K.F."/>
            <person name="Olsen O.A."/>
        </authorList>
    </citation>
    <scope>NUCLEOTIDE SEQUENCE [LARGE SCALE GENOMIC DNA]</scope>
    <source>
        <strain evidence="3">cv. AL8/78</strain>
    </source>
</reference>
<reference evidence="2" key="3">
    <citation type="journal article" date="2017" name="Nature">
        <title>Genome sequence of the progenitor of the wheat D genome Aegilops tauschii.</title>
        <authorList>
            <person name="Luo M.C."/>
            <person name="Gu Y.Q."/>
            <person name="Puiu D."/>
            <person name="Wang H."/>
            <person name="Twardziok S.O."/>
            <person name="Deal K.R."/>
            <person name="Huo N."/>
            <person name="Zhu T."/>
            <person name="Wang L."/>
            <person name="Wang Y."/>
            <person name="McGuire P.E."/>
            <person name="Liu S."/>
            <person name="Long H."/>
            <person name="Ramasamy R.K."/>
            <person name="Rodriguez J.C."/>
            <person name="Van S.L."/>
            <person name="Yuan L."/>
            <person name="Wang Z."/>
            <person name="Xia Z."/>
            <person name="Xiao L."/>
            <person name="Anderson O.D."/>
            <person name="Ouyang S."/>
            <person name="Liang Y."/>
            <person name="Zimin A.V."/>
            <person name="Pertea G."/>
            <person name="Qi P."/>
            <person name="Bennetzen J.L."/>
            <person name="Dai X."/>
            <person name="Dawson M.W."/>
            <person name="Muller H.G."/>
            <person name="Kugler K."/>
            <person name="Rivarola-Duarte L."/>
            <person name="Spannagl M."/>
            <person name="Mayer K.F.X."/>
            <person name="Lu F.H."/>
            <person name="Bevan M.W."/>
            <person name="Leroy P."/>
            <person name="Li P."/>
            <person name="You F.M."/>
            <person name="Sun Q."/>
            <person name="Liu Z."/>
            <person name="Lyons E."/>
            <person name="Wicker T."/>
            <person name="Salzberg S.L."/>
            <person name="Devos K.M."/>
            <person name="Dvorak J."/>
        </authorList>
    </citation>
    <scope>NUCLEOTIDE SEQUENCE [LARGE SCALE GENOMIC DNA]</scope>
    <source>
        <strain evidence="2">cv. AL8/78</strain>
    </source>
</reference>
<dbReference type="Gramene" id="AET1Gv20964400.2">
    <property type="protein sequence ID" value="AET1Gv20964400.2"/>
    <property type="gene ID" value="AET1Gv20964400"/>
</dbReference>
<evidence type="ECO:0000313" key="2">
    <source>
        <dbReference type="EnsemblPlants" id="AET1Gv20964400.2"/>
    </source>
</evidence>
<sequence>MSNKFTFHLASTIIQVFSCLLVVLARWFCFFTVSNIVCFYDFSLVKHIHFHALFSIVVHNSMAAYYQLQKLFICH</sequence>